<dbReference type="PROSITE" id="PS50222">
    <property type="entry name" value="EF_HAND_2"/>
    <property type="match status" value="3"/>
</dbReference>
<dbReference type="GO" id="GO:0016460">
    <property type="term" value="C:myosin II complex"/>
    <property type="evidence" value="ECO:0007669"/>
    <property type="project" value="TreeGrafter"/>
</dbReference>
<keyword evidence="2" id="KW-0106">Calcium</keyword>
<keyword evidence="1" id="KW-0677">Repeat</keyword>
<dbReference type="Proteomes" id="UP000078046">
    <property type="component" value="Unassembled WGS sequence"/>
</dbReference>
<dbReference type="PANTHER" id="PTHR23048">
    <property type="entry name" value="MYOSIN LIGHT CHAIN 1, 3"/>
    <property type="match status" value="1"/>
</dbReference>
<dbReference type="FunFam" id="1.10.238.10:FF:000178">
    <property type="entry name" value="Calmodulin-2 A"/>
    <property type="match status" value="1"/>
</dbReference>
<sequence length="138" mass="16355">MDEFNTLVKIIFNIFDKVDDVITIQSMSEIMNWLEPSSTEAEIQDIVNSFDENGDGFIDFGEFSNGIKPNFKEKIKENELRACFEIFDQNKDGKLDIKDIFYSLKQLKYNINNTHTIKKIFKKYDKDQKHYLTYEERG</sequence>
<evidence type="ECO:0000313" key="4">
    <source>
        <dbReference type="EMBL" id="OAF69338.1"/>
    </source>
</evidence>
<reference evidence="4 5" key="1">
    <citation type="submission" date="2016-04" db="EMBL/GenBank/DDBJ databases">
        <title>The genome of Intoshia linei affirms orthonectids as highly simplified spiralians.</title>
        <authorList>
            <person name="Mikhailov K.V."/>
            <person name="Slusarev G.S."/>
            <person name="Nikitin M.A."/>
            <person name="Logacheva M.D."/>
            <person name="Penin A."/>
            <person name="Aleoshin V."/>
            <person name="Panchin Y.V."/>
        </authorList>
    </citation>
    <scope>NUCLEOTIDE SEQUENCE [LARGE SCALE GENOMIC DNA]</scope>
    <source>
        <strain evidence="4">Intl2013</strain>
        <tissue evidence="4">Whole animal</tissue>
    </source>
</reference>
<comment type="caution">
    <text evidence="4">The sequence shown here is derived from an EMBL/GenBank/DDBJ whole genome shotgun (WGS) entry which is preliminary data.</text>
</comment>
<dbReference type="SUPFAM" id="SSF47473">
    <property type="entry name" value="EF-hand"/>
    <property type="match status" value="1"/>
</dbReference>
<evidence type="ECO:0000313" key="5">
    <source>
        <dbReference type="Proteomes" id="UP000078046"/>
    </source>
</evidence>
<keyword evidence="5" id="KW-1185">Reference proteome</keyword>
<feature type="domain" description="EF-hand" evidence="3">
    <location>
        <begin position="38"/>
        <end position="73"/>
    </location>
</feature>
<dbReference type="Gene3D" id="1.10.238.10">
    <property type="entry name" value="EF-hand"/>
    <property type="match status" value="2"/>
</dbReference>
<dbReference type="CDD" id="cd00051">
    <property type="entry name" value="EFh"/>
    <property type="match status" value="1"/>
</dbReference>
<dbReference type="OrthoDB" id="26525at2759"/>
<dbReference type="EMBL" id="LWCA01000298">
    <property type="protein sequence ID" value="OAF69338.1"/>
    <property type="molecule type" value="Genomic_DNA"/>
</dbReference>
<feature type="domain" description="EF-hand" evidence="3">
    <location>
        <begin position="75"/>
        <end position="110"/>
    </location>
</feature>
<protein>
    <recommendedName>
        <fullName evidence="3">EF-hand domain-containing protein</fullName>
    </recommendedName>
</protein>
<dbReference type="PROSITE" id="PS00018">
    <property type="entry name" value="EF_HAND_1"/>
    <property type="match status" value="2"/>
</dbReference>
<proteinExistence type="predicted"/>
<dbReference type="AlphaFoldDB" id="A0A177B4Z2"/>
<dbReference type="PANTHER" id="PTHR23048:SF0">
    <property type="entry name" value="CALMODULIN LIKE 3"/>
    <property type="match status" value="1"/>
</dbReference>
<feature type="domain" description="EF-hand" evidence="3">
    <location>
        <begin position="112"/>
        <end position="138"/>
    </location>
</feature>
<dbReference type="GO" id="GO:0005509">
    <property type="term" value="F:calcium ion binding"/>
    <property type="evidence" value="ECO:0007669"/>
    <property type="project" value="InterPro"/>
</dbReference>
<evidence type="ECO:0000256" key="2">
    <source>
        <dbReference type="ARBA" id="ARBA00022837"/>
    </source>
</evidence>
<dbReference type="InterPro" id="IPR018247">
    <property type="entry name" value="EF_Hand_1_Ca_BS"/>
</dbReference>
<dbReference type="Pfam" id="PF13833">
    <property type="entry name" value="EF-hand_8"/>
    <property type="match status" value="1"/>
</dbReference>
<dbReference type="InterPro" id="IPR002048">
    <property type="entry name" value="EF_hand_dom"/>
</dbReference>
<dbReference type="Pfam" id="PF13499">
    <property type="entry name" value="EF-hand_7"/>
    <property type="match status" value="1"/>
</dbReference>
<name>A0A177B4Z2_9BILA</name>
<dbReference type="InterPro" id="IPR050230">
    <property type="entry name" value="CALM/Myosin/TropC-like"/>
</dbReference>
<dbReference type="SMART" id="SM00054">
    <property type="entry name" value="EFh"/>
    <property type="match status" value="2"/>
</dbReference>
<organism evidence="4 5">
    <name type="scientific">Intoshia linei</name>
    <dbReference type="NCBI Taxonomy" id="1819745"/>
    <lineage>
        <taxon>Eukaryota</taxon>
        <taxon>Metazoa</taxon>
        <taxon>Spiralia</taxon>
        <taxon>Lophotrochozoa</taxon>
        <taxon>Mesozoa</taxon>
        <taxon>Orthonectida</taxon>
        <taxon>Rhopaluridae</taxon>
        <taxon>Intoshia</taxon>
    </lineage>
</organism>
<evidence type="ECO:0000259" key="3">
    <source>
        <dbReference type="PROSITE" id="PS50222"/>
    </source>
</evidence>
<evidence type="ECO:0000256" key="1">
    <source>
        <dbReference type="ARBA" id="ARBA00022737"/>
    </source>
</evidence>
<gene>
    <name evidence="4" type="ORF">A3Q56_02864</name>
</gene>
<dbReference type="InterPro" id="IPR011992">
    <property type="entry name" value="EF-hand-dom_pair"/>
</dbReference>
<accession>A0A177B4Z2</accession>